<accession>A0A9E8HL73</accession>
<sequence length="1016" mass="105940">MYKKTLLSLAVASTLTLTGCLDDGDNFRNAAPEYNITNPLTDGITYAVFNPVTKEFPIPNDLTFEQGDDADGTMVANDRLSGLDYLDGNSTSAPFDIKFSAPLDPESVDSRAFVPSPEPTQGGILVPNPAQNVFLLDLTYAGGDELKSIPGEIPTFQAGILYQGYVAAFTAWANAGAPTSGAVFDAKESAEEALLKNVDFRAEVVQQDGTESYLRISPQTPLNPESKYLVVVTNEVQDSQANPVGQSSTYANLSDPNSPLGSSSLEPVRTAILGWERLAAGWFGAATNISRNALGVDSLSADNISLSLTFTTGGTDTVLKSMAAPEIFFIKKATIEARQEGITELVSDKLTLTASEFPNIPPENTTLNTYFLGAITTPGAATYIEELDPTDPNGNYDPALKYFSDLTDATMLFKAQAGAAEASISIARGDSAPFNGDGTDLIVAASTTTAGLISGGALQKPTSGITDKNGDTFVTIQDTFLPLLAAAQGTPPTGAVSEYALPSQSALGLPAEGFVLQGQIEVPYFLPDAASEANKNGLLTGTWTAQPGLGAPSDKITYRFPFAEKVAMENIPFLLSKPIDSTRPASGNGWPVVIYQHGIFGSRGHSLPIGNTLGAGCLTANPTNAEVQNPAGQDAPRCFVTIAIDQPLHGLAPTVATGDLDSLAAAGLSVDVTSAADGFAARDWSATPYAGLHERHFGWSKTSSLDSTPTEMAYSADAASAHGFSGEYYINLALPPGSRDNLRQSAMDLLTLTASLKDIDLDGNPATQDLDTDRVFFVGHSLGGIVGTTYSATNNDPSVQAFNMLPALKAVALETTGGQITRILENSASLGSTILEGLALNEVSQGSSTFEIFMNTTQAAIDSGDSINFAAALANTGTPILATEVYGDGSDRGTQDQTIPVNTDSVDGAYLAQSGIALNTPLGGTEPLLRELDLDNITSPGLATDAAGIQSAVRFNQGSHTTIITADNLTVFTEMATQLVTFFSSQGLEVAVGAATDSDGNPTAAVISDAEPDISK</sequence>
<dbReference type="Proteomes" id="UP001164472">
    <property type="component" value="Chromosome"/>
</dbReference>
<reference evidence="3" key="1">
    <citation type="submission" date="2022-07" db="EMBL/GenBank/DDBJ databases">
        <title>Alkalimarinus sp. nov., isolated from gut of a Alitta virens.</title>
        <authorList>
            <person name="Yang A.I."/>
            <person name="Shin N.-R."/>
        </authorList>
    </citation>
    <scope>NUCLEOTIDE SEQUENCE</scope>
    <source>
        <strain evidence="3">FA028</strain>
    </source>
</reference>
<dbReference type="InterPro" id="IPR029058">
    <property type="entry name" value="AB_hydrolase_fold"/>
</dbReference>
<keyword evidence="4" id="KW-1185">Reference proteome</keyword>
<dbReference type="Pfam" id="PF12262">
    <property type="entry name" value="Lipase_bact_N"/>
    <property type="match status" value="1"/>
</dbReference>
<dbReference type="PROSITE" id="PS51257">
    <property type="entry name" value="PROKAR_LIPOPROTEIN"/>
    <property type="match status" value="1"/>
</dbReference>
<proteinExistence type="predicted"/>
<evidence type="ECO:0000313" key="4">
    <source>
        <dbReference type="Proteomes" id="UP001164472"/>
    </source>
</evidence>
<dbReference type="AlphaFoldDB" id="A0A9E8HL73"/>
<feature type="domain" description="Bacterial virulence factor lipase N-terminal" evidence="2">
    <location>
        <begin position="193"/>
        <end position="277"/>
    </location>
</feature>
<dbReference type="SUPFAM" id="SSF53474">
    <property type="entry name" value="alpha/beta-Hydrolases"/>
    <property type="match status" value="1"/>
</dbReference>
<dbReference type="RefSeq" id="WP_251812383.1">
    <property type="nucleotide sequence ID" value="NZ_CP101527.1"/>
</dbReference>
<dbReference type="InterPro" id="IPR025920">
    <property type="entry name" value="Lipase_bact_N"/>
</dbReference>
<evidence type="ECO:0000256" key="1">
    <source>
        <dbReference type="SAM" id="MobiDB-lite"/>
    </source>
</evidence>
<organism evidence="3 4">
    <name type="scientific">Alkalimarinus sediminis</name>
    <dbReference type="NCBI Taxonomy" id="1632866"/>
    <lineage>
        <taxon>Bacteria</taxon>
        <taxon>Pseudomonadati</taxon>
        <taxon>Pseudomonadota</taxon>
        <taxon>Gammaproteobacteria</taxon>
        <taxon>Alteromonadales</taxon>
        <taxon>Alteromonadaceae</taxon>
        <taxon>Alkalimarinus</taxon>
    </lineage>
</organism>
<feature type="region of interest" description="Disordered" evidence="1">
    <location>
        <begin position="241"/>
        <end position="263"/>
    </location>
</feature>
<protein>
    <recommendedName>
        <fullName evidence="2">Bacterial virulence factor lipase N-terminal domain-containing protein</fullName>
    </recommendedName>
</protein>
<name>A0A9E8HL73_9ALTE</name>
<evidence type="ECO:0000259" key="2">
    <source>
        <dbReference type="Pfam" id="PF12262"/>
    </source>
</evidence>
<gene>
    <name evidence="3" type="ORF">NNL22_08880</name>
</gene>
<dbReference type="EMBL" id="CP101527">
    <property type="protein sequence ID" value="UZW76678.1"/>
    <property type="molecule type" value="Genomic_DNA"/>
</dbReference>
<dbReference type="Gene3D" id="3.40.50.1820">
    <property type="entry name" value="alpha/beta hydrolase"/>
    <property type="match status" value="1"/>
</dbReference>
<dbReference type="KEGG" id="asem:NNL22_08880"/>
<evidence type="ECO:0000313" key="3">
    <source>
        <dbReference type="EMBL" id="UZW76678.1"/>
    </source>
</evidence>